<evidence type="ECO:0000256" key="4">
    <source>
        <dbReference type="ARBA" id="ARBA00012180"/>
    </source>
</evidence>
<keyword evidence="13" id="KW-1185">Reference proteome</keyword>
<evidence type="ECO:0000256" key="1">
    <source>
        <dbReference type="ARBA" id="ARBA00000077"/>
    </source>
</evidence>
<evidence type="ECO:0000256" key="6">
    <source>
        <dbReference type="ARBA" id="ARBA00022723"/>
    </source>
</evidence>
<comment type="catalytic activity">
    <reaction evidence="1 10">
        <text>Endonucleolytic cleavage to 5'-phosphomonoester.</text>
        <dbReference type="EC" id="3.1.26.4"/>
    </reaction>
</comment>
<organism evidence="12 13">
    <name type="scientific">Pestalotiopsis fici (strain W106-1 / CGMCC3.15140)</name>
    <dbReference type="NCBI Taxonomy" id="1229662"/>
    <lineage>
        <taxon>Eukaryota</taxon>
        <taxon>Fungi</taxon>
        <taxon>Dikarya</taxon>
        <taxon>Ascomycota</taxon>
        <taxon>Pezizomycotina</taxon>
        <taxon>Sordariomycetes</taxon>
        <taxon>Xylariomycetidae</taxon>
        <taxon>Amphisphaeriales</taxon>
        <taxon>Sporocadaceae</taxon>
        <taxon>Pestalotiopsis</taxon>
    </lineage>
</organism>
<sequence>MPPSKKRKMDDDVPKFYAVRSGHEPGVYLTWPECQEQISGFKGAQFKKFDNEEDANDFVAGRPVKNTAPDPKKPPKFYAVAIGRAPGIYSEWTEVQKAIKDWKGVKQQSFKTRAEAVQYIQIYGDEAGQKSIENEVSIEPPSKKSKTSKTNKPIADSVLHIYTDGSSRGNGRTGAAAGVGVFFGENDPRNISERLRGEPQTNQRAELTAILRALQRVSVDQDIQIHTDSKYSLNCITEWYRGWVTKGWKTQGGEDVKNKDLVQAIRAKIDDRDASGTKTLFQWVRGHGITTGNVEADKLAVRGSGFAAVD</sequence>
<dbReference type="PANTHER" id="PTHR10642:SF26">
    <property type="entry name" value="RIBONUCLEASE H1"/>
    <property type="match status" value="1"/>
</dbReference>
<feature type="domain" description="RNase H type-1" evidence="11">
    <location>
        <begin position="155"/>
        <end position="305"/>
    </location>
</feature>
<dbReference type="InParanoid" id="W3WX93"/>
<dbReference type="GO" id="GO:0000287">
    <property type="term" value="F:magnesium ion binding"/>
    <property type="evidence" value="ECO:0007669"/>
    <property type="project" value="UniProtKB-UniRule"/>
</dbReference>
<dbReference type="Pfam" id="PF00075">
    <property type="entry name" value="RNase_H"/>
    <property type="match status" value="1"/>
</dbReference>
<dbReference type="OrthoDB" id="407198at2759"/>
<dbReference type="InterPro" id="IPR017067">
    <property type="entry name" value="RNase_H1_euk"/>
</dbReference>
<keyword evidence="6 10" id="KW-0479">Metal-binding</keyword>
<evidence type="ECO:0000259" key="11">
    <source>
        <dbReference type="PROSITE" id="PS50879"/>
    </source>
</evidence>
<evidence type="ECO:0000256" key="8">
    <source>
        <dbReference type="ARBA" id="ARBA00022801"/>
    </source>
</evidence>
<dbReference type="FunFam" id="3.30.420.10:FF:000090">
    <property type="entry name" value="Ribonuclease H"/>
    <property type="match status" value="1"/>
</dbReference>
<protein>
    <recommendedName>
        <fullName evidence="4 10">Ribonuclease H</fullName>
        <shortName evidence="10">RNase H</shortName>
        <ecNumber evidence="4 10">3.1.26.4</ecNumber>
    </recommendedName>
</protein>
<keyword evidence="9 10" id="KW-0460">Magnesium</keyword>
<dbReference type="Gene3D" id="3.40.970.10">
    <property type="entry name" value="Ribonuclease H1, N-terminal domain"/>
    <property type="match status" value="2"/>
</dbReference>
<dbReference type="InterPro" id="IPR009027">
    <property type="entry name" value="Ribosomal_bL9/RNase_H1_N"/>
</dbReference>
<dbReference type="GeneID" id="19276388"/>
<dbReference type="EMBL" id="KI912116">
    <property type="protein sequence ID" value="ETS77501.1"/>
    <property type="molecule type" value="Genomic_DNA"/>
</dbReference>
<dbReference type="InterPro" id="IPR050092">
    <property type="entry name" value="RNase_H"/>
</dbReference>
<accession>W3WX93</accession>
<dbReference type="OMA" id="ELWYGLY"/>
<comment type="function">
    <text evidence="10">Endonuclease that specifically degrades the RNA of RNA-DNA hybrids.</text>
</comment>
<dbReference type="GO" id="GO:0003676">
    <property type="term" value="F:nucleic acid binding"/>
    <property type="evidence" value="ECO:0007669"/>
    <property type="project" value="UniProtKB-UniRule"/>
</dbReference>
<dbReference type="SUPFAM" id="SSF53098">
    <property type="entry name" value="Ribonuclease H-like"/>
    <property type="match status" value="1"/>
</dbReference>
<dbReference type="Gene3D" id="3.30.420.10">
    <property type="entry name" value="Ribonuclease H-like superfamily/Ribonuclease H"/>
    <property type="match status" value="1"/>
</dbReference>
<evidence type="ECO:0000313" key="12">
    <source>
        <dbReference type="EMBL" id="ETS77501.1"/>
    </source>
</evidence>
<dbReference type="AlphaFoldDB" id="W3WX93"/>
<dbReference type="GO" id="GO:0004523">
    <property type="term" value="F:RNA-DNA hybrid ribonuclease activity"/>
    <property type="evidence" value="ECO:0007669"/>
    <property type="project" value="UniProtKB-UniRule"/>
</dbReference>
<dbReference type="PANTHER" id="PTHR10642">
    <property type="entry name" value="RIBONUCLEASE H1"/>
    <property type="match status" value="1"/>
</dbReference>
<dbReference type="KEGG" id="pfy:PFICI_11375"/>
<dbReference type="InterPro" id="IPR011320">
    <property type="entry name" value="RNase_H1_N"/>
</dbReference>
<dbReference type="PROSITE" id="PS50879">
    <property type="entry name" value="RNASE_H_1"/>
    <property type="match status" value="1"/>
</dbReference>
<dbReference type="InterPro" id="IPR037056">
    <property type="entry name" value="RNase_H1_N_sf"/>
</dbReference>
<dbReference type="CDD" id="cd09280">
    <property type="entry name" value="RNase_HI_eukaryote_like"/>
    <property type="match status" value="1"/>
</dbReference>
<evidence type="ECO:0000256" key="5">
    <source>
        <dbReference type="ARBA" id="ARBA00022722"/>
    </source>
</evidence>
<dbReference type="GO" id="GO:0043137">
    <property type="term" value="P:DNA replication, removal of RNA primer"/>
    <property type="evidence" value="ECO:0007669"/>
    <property type="project" value="TreeGrafter"/>
</dbReference>
<keyword evidence="8 10" id="KW-0378">Hydrolase</keyword>
<keyword evidence="5 10" id="KW-0540">Nuclease</keyword>
<dbReference type="STRING" id="1229662.W3WX93"/>
<dbReference type="InterPro" id="IPR002156">
    <property type="entry name" value="RNaseH_domain"/>
</dbReference>
<gene>
    <name evidence="12" type="ORF">PFICI_11375</name>
</gene>
<evidence type="ECO:0000256" key="2">
    <source>
        <dbReference type="ARBA" id="ARBA00001946"/>
    </source>
</evidence>
<name>W3WX93_PESFW</name>
<comment type="similarity">
    <text evidence="3 10">Belongs to the RNase H family.</text>
</comment>
<dbReference type="FunCoup" id="W3WX93">
    <property type="interactions" value="236"/>
</dbReference>
<dbReference type="EC" id="3.1.26.4" evidence="4 10"/>
<reference evidence="13" key="1">
    <citation type="journal article" date="2015" name="BMC Genomics">
        <title>Genomic and transcriptomic analysis of the endophytic fungus Pestalotiopsis fici reveals its lifestyle and high potential for synthesis of natural products.</title>
        <authorList>
            <person name="Wang X."/>
            <person name="Zhang X."/>
            <person name="Liu L."/>
            <person name="Xiang M."/>
            <person name="Wang W."/>
            <person name="Sun X."/>
            <person name="Che Y."/>
            <person name="Guo L."/>
            <person name="Liu G."/>
            <person name="Guo L."/>
            <person name="Wang C."/>
            <person name="Yin W.B."/>
            <person name="Stadler M."/>
            <person name="Zhang X."/>
            <person name="Liu X."/>
        </authorList>
    </citation>
    <scope>NUCLEOTIDE SEQUENCE [LARGE SCALE GENOMIC DNA]</scope>
    <source>
        <strain evidence="13">W106-1 / CGMCC3.15140</strain>
    </source>
</reference>
<dbReference type="FunFam" id="3.40.970.10:FF:000001">
    <property type="entry name" value="Ribonuclease H1"/>
    <property type="match status" value="1"/>
</dbReference>
<keyword evidence="7 10" id="KW-0255">Endonuclease</keyword>
<dbReference type="Pfam" id="PF01693">
    <property type="entry name" value="Cauli_VI"/>
    <property type="match status" value="2"/>
</dbReference>
<dbReference type="PIRSF" id="PIRSF036852">
    <property type="entry name" value="Ribonuclease_H1_euk"/>
    <property type="match status" value="1"/>
</dbReference>
<evidence type="ECO:0000313" key="13">
    <source>
        <dbReference type="Proteomes" id="UP000030651"/>
    </source>
</evidence>
<comment type="cofactor">
    <cofactor evidence="2 10">
        <name>Mg(2+)</name>
        <dbReference type="ChEBI" id="CHEBI:18420"/>
    </cofactor>
</comment>
<proteinExistence type="inferred from homology"/>
<dbReference type="InterPro" id="IPR012337">
    <property type="entry name" value="RNaseH-like_sf"/>
</dbReference>
<evidence type="ECO:0000256" key="3">
    <source>
        <dbReference type="ARBA" id="ARBA00005300"/>
    </source>
</evidence>
<dbReference type="SUPFAM" id="SSF55658">
    <property type="entry name" value="L9 N-domain-like"/>
    <property type="match status" value="2"/>
</dbReference>
<evidence type="ECO:0000256" key="7">
    <source>
        <dbReference type="ARBA" id="ARBA00022759"/>
    </source>
</evidence>
<evidence type="ECO:0000256" key="9">
    <source>
        <dbReference type="ARBA" id="ARBA00022842"/>
    </source>
</evidence>
<dbReference type="RefSeq" id="XP_007838147.1">
    <property type="nucleotide sequence ID" value="XM_007839956.1"/>
</dbReference>
<dbReference type="InterPro" id="IPR036397">
    <property type="entry name" value="RNaseH_sf"/>
</dbReference>
<dbReference type="eggNOG" id="KOG3752">
    <property type="taxonomic scope" value="Eukaryota"/>
</dbReference>
<dbReference type="Proteomes" id="UP000030651">
    <property type="component" value="Unassembled WGS sequence"/>
</dbReference>
<evidence type="ECO:0000256" key="10">
    <source>
        <dbReference type="PIRNR" id="PIRNR036852"/>
    </source>
</evidence>
<dbReference type="HOGENOM" id="CLU_030894_0_5_1"/>